<dbReference type="AlphaFoldDB" id="A0A1G4G8X4"/>
<dbReference type="STRING" id="1642646.ING2E5A_2177"/>
<evidence type="ECO:0000313" key="4">
    <source>
        <dbReference type="Proteomes" id="UP000178485"/>
    </source>
</evidence>
<name>A0A1G4G8X4_9BACT</name>
<evidence type="ECO:0000313" key="3">
    <source>
        <dbReference type="EMBL" id="SCM58990.1"/>
    </source>
</evidence>
<dbReference type="PANTHER" id="PTHR34580:SF9">
    <property type="entry name" value="SLL5097 PROTEIN"/>
    <property type="match status" value="1"/>
</dbReference>
<protein>
    <submittedName>
        <fullName evidence="3">Uncharacterized protein</fullName>
    </submittedName>
</protein>
<feature type="domain" description="WYL" evidence="1">
    <location>
        <begin position="130"/>
        <end position="199"/>
    </location>
</feature>
<keyword evidence="4" id="KW-1185">Reference proteome</keyword>
<dbReference type="Proteomes" id="UP000178485">
    <property type="component" value="Chromosome i"/>
</dbReference>
<gene>
    <name evidence="3" type="ORF">ING2E5A_2177</name>
</gene>
<dbReference type="InterPro" id="IPR026881">
    <property type="entry name" value="WYL_dom"/>
</dbReference>
<dbReference type="Pfam" id="PF25583">
    <property type="entry name" value="WCX"/>
    <property type="match status" value="1"/>
</dbReference>
<sequence>MINKRKSSKDSTSSLFNRYVWLVDLIYRKSDITFEEINEHWQRSSLNCEQEDYPLRTFHNHRKAIEQMFDINIECNKRNGYKYYIENSEDIEKGGVRTWLLNTFAVNNLINESHKIKHRILFEKIPLGQEYLTTIIEAMRDNFSLTITYQAFWQENPATFDVNPYFIKVFKQRWYLLAYNPYSAKLQTYSLDRVKRVEITESTFNLPKDVDFESYFGDSFGIISGEDIPTEIVRIKVLKRQDDYIKALPLHSSQKVITSNDYYTIFEYYIKPTYDFRQELLSHGAQVEVLKPEWFREEVKEIVKEMRNAYLTSKINR</sequence>
<evidence type="ECO:0000259" key="1">
    <source>
        <dbReference type="Pfam" id="PF13280"/>
    </source>
</evidence>
<dbReference type="Pfam" id="PF13280">
    <property type="entry name" value="WYL"/>
    <property type="match status" value="1"/>
</dbReference>
<dbReference type="KEGG" id="pmuc:ING2E5A_2177"/>
<dbReference type="InterPro" id="IPR051534">
    <property type="entry name" value="CBASS_pafABC_assoc_protein"/>
</dbReference>
<reference evidence="3 4" key="1">
    <citation type="submission" date="2016-08" db="EMBL/GenBank/DDBJ databases">
        <authorList>
            <person name="Seilhamer J.J."/>
        </authorList>
    </citation>
    <scope>NUCLEOTIDE SEQUENCE [LARGE SCALE GENOMIC DNA]</scope>
    <source>
        <strain evidence="3">ING2-E5A</strain>
    </source>
</reference>
<dbReference type="RefSeq" id="WP_071137357.1">
    <property type="nucleotide sequence ID" value="NZ_LT608328.1"/>
</dbReference>
<proteinExistence type="predicted"/>
<feature type="domain" description="WCX" evidence="2">
    <location>
        <begin position="232"/>
        <end position="306"/>
    </location>
</feature>
<organism evidence="3 4">
    <name type="scientific">Petrimonas mucosa</name>
    <dbReference type="NCBI Taxonomy" id="1642646"/>
    <lineage>
        <taxon>Bacteria</taxon>
        <taxon>Pseudomonadati</taxon>
        <taxon>Bacteroidota</taxon>
        <taxon>Bacteroidia</taxon>
        <taxon>Bacteroidales</taxon>
        <taxon>Dysgonomonadaceae</taxon>
        <taxon>Petrimonas</taxon>
    </lineage>
</organism>
<evidence type="ECO:0000259" key="2">
    <source>
        <dbReference type="Pfam" id="PF25583"/>
    </source>
</evidence>
<dbReference type="PROSITE" id="PS52050">
    <property type="entry name" value="WYL"/>
    <property type="match status" value="1"/>
</dbReference>
<dbReference type="InterPro" id="IPR057727">
    <property type="entry name" value="WCX_dom"/>
</dbReference>
<dbReference type="PANTHER" id="PTHR34580">
    <property type="match status" value="1"/>
</dbReference>
<accession>A0A1G4G8X4</accession>
<dbReference type="EMBL" id="LT608328">
    <property type="protein sequence ID" value="SCM58990.1"/>
    <property type="molecule type" value="Genomic_DNA"/>
</dbReference>